<dbReference type="Proteomes" id="UP001629230">
    <property type="component" value="Unassembled WGS sequence"/>
</dbReference>
<dbReference type="RefSeq" id="WP_408180489.1">
    <property type="nucleotide sequence ID" value="NZ_JAQQEZ010000033.1"/>
</dbReference>
<proteinExistence type="predicted"/>
<sequence length="167" mass="19288">MIEASRSAIYPAEAGNDSMPLRSYLTRPSTLPLGVGLSPVNYTLFVFISRMPGYFTKALHLDIKPMSVLSAVPWAWWRHRLLWRRPDPRRLLQAHKGQAARSRRRRQMLVARHCMKAAQTSGPGERFDLPQGKAHDRKILSDDELTFDYRLLILVSYIRSVRRITCN</sequence>
<reference evidence="1 2" key="1">
    <citation type="journal article" date="2024" name="Chem. Sci.">
        <title>Discovery of megapolipeptins by genome mining of a Burkholderiales bacteria collection.</title>
        <authorList>
            <person name="Paulo B.S."/>
            <person name="Recchia M.J.J."/>
            <person name="Lee S."/>
            <person name="Fergusson C.H."/>
            <person name="Romanowski S.B."/>
            <person name="Hernandez A."/>
            <person name="Krull N."/>
            <person name="Liu D.Y."/>
            <person name="Cavanagh H."/>
            <person name="Bos A."/>
            <person name="Gray C.A."/>
            <person name="Murphy B.T."/>
            <person name="Linington R.G."/>
            <person name="Eustaquio A.S."/>
        </authorList>
    </citation>
    <scope>NUCLEOTIDE SEQUENCE [LARGE SCALE GENOMIC DNA]</scope>
    <source>
        <strain evidence="1 2">RL17-350-BIC-A</strain>
    </source>
</reference>
<protein>
    <submittedName>
        <fullName evidence="1">Uncharacterized protein</fullName>
    </submittedName>
</protein>
<comment type="caution">
    <text evidence="1">The sequence shown here is derived from an EMBL/GenBank/DDBJ whole genome shotgun (WGS) entry which is preliminary data.</text>
</comment>
<dbReference type="EMBL" id="JAQQEZ010000033">
    <property type="protein sequence ID" value="MFM0005825.1"/>
    <property type="molecule type" value="Genomic_DNA"/>
</dbReference>
<name>A0ABW9B0K5_9BURK</name>
<gene>
    <name evidence="1" type="ORF">PQR57_33095</name>
</gene>
<evidence type="ECO:0000313" key="2">
    <source>
        <dbReference type="Proteomes" id="UP001629230"/>
    </source>
</evidence>
<keyword evidence="2" id="KW-1185">Reference proteome</keyword>
<accession>A0ABW9B0K5</accession>
<evidence type="ECO:0000313" key="1">
    <source>
        <dbReference type="EMBL" id="MFM0005825.1"/>
    </source>
</evidence>
<organism evidence="1 2">
    <name type="scientific">Paraburkholderia dipogonis</name>
    <dbReference type="NCBI Taxonomy" id="1211383"/>
    <lineage>
        <taxon>Bacteria</taxon>
        <taxon>Pseudomonadati</taxon>
        <taxon>Pseudomonadota</taxon>
        <taxon>Betaproteobacteria</taxon>
        <taxon>Burkholderiales</taxon>
        <taxon>Burkholderiaceae</taxon>
        <taxon>Paraburkholderia</taxon>
    </lineage>
</organism>